<evidence type="ECO:0000313" key="10">
    <source>
        <dbReference type="Proteomes" id="UP000823964"/>
    </source>
</evidence>
<dbReference type="InterPro" id="IPR035996">
    <property type="entry name" value="4pyrrol_Methylase_sf"/>
</dbReference>
<dbReference type="Proteomes" id="UP000823964">
    <property type="component" value="Unassembled WGS sequence"/>
</dbReference>
<dbReference type="HAMAP" id="MF_01877">
    <property type="entry name" value="16SrRNA_methyltr_I"/>
    <property type="match status" value="1"/>
</dbReference>
<dbReference type="Pfam" id="PF00590">
    <property type="entry name" value="TP_methylase"/>
    <property type="match status" value="1"/>
</dbReference>
<dbReference type="AlphaFoldDB" id="A0A9D2AIN9"/>
<dbReference type="Gene3D" id="3.40.1010.10">
    <property type="entry name" value="Cobalt-precorrin-4 Transmethylase, Domain 1"/>
    <property type="match status" value="1"/>
</dbReference>
<dbReference type="CDD" id="cd11648">
    <property type="entry name" value="RsmI"/>
    <property type="match status" value="1"/>
</dbReference>
<keyword evidence="4 6" id="KW-0808">Transferase</keyword>
<evidence type="ECO:0000256" key="6">
    <source>
        <dbReference type="HAMAP-Rule" id="MF_01877"/>
    </source>
</evidence>
<comment type="function">
    <text evidence="6">Catalyzes the 2'-O-methylation of the ribose of cytidine 1402 (C1402) in 16S rRNA.</text>
</comment>
<organism evidence="9 10">
    <name type="scientific">Candidatus Akkermansia intestinigallinarum</name>
    <dbReference type="NCBI Taxonomy" id="2838431"/>
    <lineage>
        <taxon>Bacteria</taxon>
        <taxon>Pseudomonadati</taxon>
        <taxon>Verrucomicrobiota</taxon>
        <taxon>Verrucomicrobiia</taxon>
        <taxon>Verrucomicrobiales</taxon>
        <taxon>Akkermansiaceae</taxon>
        <taxon>Akkermansia</taxon>
    </lineage>
</organism>
<dbReference type="EC" id="2.1.1.198" evidence="6"/>
<comment type="subcellular location">
    <subcellularLocation>
        <location evidence="6">Cytoplasm</location>
    </subcellularLocation>
</comment>
<comment type="caution">
    <text evidence="9">The sequence shown here is derived from an EMBL/GenBank/DDBJ whole genome shotgun (WGS) entry which is preliminary data.</text>
</comment>
<dbReference type="InterPro" id="IPR008189">
    <property type="entry name" value="rRNA_ssu_MeTfrase_I"/>
</dbReference>
<reference evidence="9" key="1">
    <citation type="journal article" date="2021" name="PeerJ">
        <title>Extensive microbial diversity within the chicken gut microbiome revealed by metagenomics and culture.</title>
        <authorList>
            <person name="Gilroy R."/>
            <person name="Ravi A."/>
            <person name="Getino M."/>
            <person name="Pursley I."/>
            <person name="Horton D.L."/>
            <person name="Alikhan N.F."/>
            <person name="Baker D."/>
            <person name="Gharbi K."/>
            <person name="Hall N."/>
            <person name="Watson M."/>
            <person name="Adriaenssens E.M."/>
            <person name="Foster-Nyarko E."/>
            <person name="Jarju S."/>
            <person name="Secka A."/>
            <person name="Antonio M."/>
            <person name="Oren A."/>
            <person name="Chaudhuri R.R."/>
            <person name="La Ragione R."/>
            <person name="Hildebrand F."/>
            <person name="Pallen M.J."/>
        </authorList>
    </citation>
    <scope>NUCLEOTIDE SEQUENCE</scope>
    <source>
        <strain evidence="9">14975</strain>
    </source>
</reference>
<dbReference type="PIRSF" id="PIRSF005917">
    <property type="entry name" value="MTase_YraL"/>
    <property type="match status" value="1"/>
</dbReference>
<dbReference type="PANTHER" id="PTHR46111">
    <property type="entry name" value="RIBOSOMAL RNA SMALL SUBUNIT METHYLTRANSFERASE I"/>
    <property type="match status" value="1"/>
</dbReference>
<dbReference type="GO" id="GO:0005737">
    <property type="term" value="C:cytoplasm"/>
    <property type="evidence" value="ECO:0007669"/>
    <property type="project" value="UniProtKB-SubCell"/>
</dbReference>
<dbReference type="FunFam" id="3.30.950.10:FF:000002">
    <property type="entry name" value="Ribosomal RNA small subunit methyltransferase I"/>
    <property type="match status" value="1"/>
</dbReference>
<evidence type="ECO:0000256" key="3">
    <source>
        <dbReference type="ARBA" id="ARBA00022603"/>
    </source>
</evidence>
<keyword evidence="3 6" id="KW-0489">Methyltransferase</keyword>
<feature type="domain" description="Tetrapyrrole methylase" evidence="8">
    <location>
        <begin position="6"/>
        <end position="204"/>
    </location>
</feature>
<proteinExistence type="inferred from homology"/>
<dbReference type="InterPro" id="IPR014776">
    <property type="entry name" value="4pyrrole_Mease_sub2"/>
</dbReference>
<accession>A0A9D2AIN9</accession>
<keyword evidence="1 6" id="KW-0963">Cytoplasm</keyword>
<evidence type="ECO:0000256" key="2">
    <source>
        <dbReference type="ARBA" id="ARBA00022552"/>
    </source>
</evidence>
<evidence type="ECO:0000256" key="7">
    <source>
        <dbReference type="SAM" id="MobiDB-lite"/>
    </source>
</evidence>
<dbReference type="SUPFAM" id="SSF53790">
    <property type="entry name" value="Tetrapyrrole methylase"/>
    <property type="match status" value="1"/>
</dbReference>
<keyword evidence="5 6" id="KW-0949">S-adenosyl-L-methionine</keyword>
<dbReference type="Gene3D" id="3.30.950.10">
    <property type="entry name" value="Methyltransferase, Cobalt-precorrin-4 Transmethylase, Domain 2"/>
    <property type="match status" value="1"/>
</dbReference>
<dbReference type="NCBIfam" id="TIGR00096">
    <property type="entry name" value="16S rRNA (cytidine(1402)-2'-O)-methyltransferase"/>
    <property type="match status" value="1"/>
</dbReference>
<sequence>MIEYPVSFVGLPIGNREDITRRALALLESVDCICCEDTRNTGMLLAHYGIRKPLLSLHEHNEQQRAPEVAARALAGERFAVVTDAGMPGVSDPGYRLIQELKRREVPFTVLPGPSAVVTALVGSGLPSDAFFFGGFLPVKSGKKQQVLRQALEASYTSIFYESPFRILKTVQALAELDAGALICVARELTKVYETYHRGTAAELLAEFKARPPKGEMVLLIGGSNAPRPAAVPGKEGENQASGEGA</sequence>
<dbReference type="PANTHER" id="PTHR46111:SF1">
    <property type="entry name" value="RIBOSOMAL RNA SMALL SUBUNIT METHYLTRANSFERASE I"/>
    <property type="match status" value="1"/>
</dbReference>
<protein>
    <recommendedName>
        <fullName evidence="6">Ribosomal RNA small subunit methyltransferase I</fullName>
        <ecNumber evidence="6">2.1.1.198</ecNumber>
    </recommendedName>
    <alternativeName>
        <fullName evidence="6">16S rRNA 2'-O-ribose C1402 methyltransferase</fullName>
    </alternativeName>
    <alternativeName>
        <fullName evidence="6">rRNA (cytidine-2'-O-)-methyltransferase RsmI</fullName>
    </alternativeName>
</protein>
<dbReference type="InterPro" id="IPR014777">
    <property type="entry name" value="4pyrrole_Mease_sub1"/>
</dbReference>
<evidence type="ECO:0000313" key="9">
    <source>
        <dbReference type="EMBL" id="HIX20676.1"/>
    </source>
</evidence>
<dbReference type="GO" id="GO:0070677">
    <property type="term" value="F:rRNA (cytosine-2'-O-)-methyltransferase activity"/>
    <property type="evidence" value="ECO:0007669"/>
    <property type="project" value="UniProtKB-UniRule"/>
</dbReference>
<comment type="similarity">
    <text evidence="6">Belongs to the methyltransferase superfamily. RsmI family.</text>
</comment>
<feature type="region of interest" description="Disordered" evidence="7">
    <location>
        <begin position="224"/>
        <end position="246"/>
    </location>
</feature>
<evidence type="ECO:0000256" key="4">
    <source>
        <dbReference type="ARBA" id="ARBA00022679"/>
    </source>
</evidence>
<gene>
    <name evidence="6 9" type="primary">rsmI</name>
    <name evidence="9" type="ORF">H9862_08770</name>
</gene>
<evidence type="ECO:0000256" key="1">
    <source>
        <dbReference type="ARBA" id="ARBA00022490"/>
    </source>
</evidence>
<dbReference type="EMBL" id="DXFQ01000166">
    <property type="protein sequence ID" value="HIX20676.1"/>
    <property type="molecule type" value="Genomic_DNA"/>
</dbReference>
<name>A0A9D2AIN9_9BACT</name>
<dbReference type="InterPro" id="IPR000878">
    <property type="entry name" value="4pyrrol_Mease"/>
</dbReference>
<keyword evidence="2 6" id="KW-0698">rRNA processing</keyword>
<comment type="catalytic activity">
    <reaction evidence="6">
        <text>cytidine(1402) in 16S rRNA + S-adenosyl-L-methionine = 2'-O-methylcytidine(1402) in 16S rRNA + S-adenosyl-L-homocysteine + H(+)</text>
        <dbReference type="Rhea" id="RHEA:42924"/>
        <dbReference type="Rhea" id="RHEA-COMP:10285"/>
        <dbReference type="Rhea" id="RHEA-COMP:10286"/>
        <dbReference type="ChEBI" id="CHEBI:15378"/>
        <dbReference type="ChEBI" id="CHEBI:57856"/>
        <dbReference type="ChEBI" id="CHEBI:59789"/>
        <dbReference type="ChEBI" id="CHEBI:74495"/>
        <dbReference type="ChEBI" id="CHEBI:82748"/>
        <dbReference type="EC" id="2.1.1.198"/>
    </reaction>
</comment>
<reference evidence="9" key="2">
    <citation type="submission" date="2021-04" db="EMBL/GenBank/DDBJ databases">
        <authorList>
            <person name="Gilroy R."/>
        </authorList>
    </citation>
    <scope>NUCLEOTIDE SEQUENCE</scope>
    <source>
        <strain evidence="9">14975</strain>
    </source>
</reference>
<evidence type="ECO:0000256" key="5">
    <source>
        <dbReference type="ARBA" id="ARBA00022691"/>
    </source>
</evidence>
<evidence type="ECO:0000259" key="8">
    <source>
        <dbReference type="Pfam" id="PF00590"/>
    </source>
</evidence>